<gene>
    <name evidence="1" type="ORF">SAMN04488511_113163</name>
</gene>
<dbReference type="AlphaFoldDB" id="A0A1I0TUC3"/>
<dbReference type="Proteomes" id="UP000198836">
    <property type="component" value="Unassembled WGS sequence"/>
</dbReference>
<dbReference type="EMBL" id="FOJM01000013">
    <property type="protein sequence ID" value="SFA54556.1"/>
    <property type="molecule type" value="Genomic_DNA"/>
</dbReference>
<organism evidence="1 2">
    <name type="scientific">Pedobacter suwonensis</name>
    <dbReference type="NCBI Taxonomy" id="332999"/>
    <lineage>
        <taxon>Bacteria</taxon>
        <taxon>Pseudomonadati</taxon>
        <taxon>Bacteroidota</taxon>
        <taxon>Sphingobacteriia</taxon>
        <taxon>Sphingobacteriales</taxon>
        <taxon>Sphingobacteriaceae</taxon>
        <taxon>Pedobacter</taxon>
    </lineage>
</organism>
<dbReference type="OrthoDB" id="1494556at2"/>
<sequence length="78" mass="8917">MAREQIKLFDRIIATDGLMGGRPTIRGLRFPVSDILELLASGMSEEQILEEHPILEKEDIRAVLLYSAQKVNEDLMYE</sequence>
<accession>A0A1I0TUC3</accession>
<proteinExistence type="predicted"/>
<dbReference type="Pfam" id="PF04255">
    <property type="entry name" value="DUF433"/>
    <property type="match status" value="1"/>
</dbReference>
<dbReference type="PANTHER" id="PTHR34849">
    <property type="entry name" value="SSL5025 PROTEIN"/>
    <property type="match status" value="1"/>
</dbReference>
<dbReference type="RefSeq" id="WP_090985642.1">
    <property type="nucleotide sequence ID" value="NZ_FOJM01000013.1"/>
</dbReference>
<dbReference type="InterPro" id="IPR009057">
    <property type="entry name" value="Homeodomain-like_sf"/>
</dbReference>
<evidence type="ECO:0000313" key="2">
    <source>
        <dbReference type="Proteomes" id="UP000198836"/>
    </source>
</evidence>
<dbReference type="InterPro" id="IPR036388">
    <property type="entry name" value="WH-like_DNA-bd_sf"/>
</dbReference>
<evidence type="ECO:0000313" key="1">
    <source>
        <dbReference type="EMBL" id="SFA54556.1"/>
    </source>
</evidence>
<keyword evidence="2" id="KW-1185">Reference proteome</keyword>
<dbReference type="Gene3D" id="1.10.10.10">
    <property type="entry name" value="Winged helix-like DNA-binding domain superfamily/Winged helix DNA-binding domain"/>
    <property type="match status" value="1"/>
</dbReference>
<dbReference type="InterPro" id="IPR007367">
    <property type="entry name" value="DUF433"/>
</dbReference>
<dbReference type="STRING" id="332999.SAMN04488511_113163"/>
<dbReference type="SUPFAM" id="SSF46689">
    <property type="entry name" value="Homeodomain-like"/>
    <property type="match status" value="1"/>
</dbReference>
<reference evidence="2" key="1">
    <citation type="submission" date="2016-10" db="EMBL/GenBank/DDBJ databases">
        <authorList>
            <person name="Varghese N."/>
            <person name="Submissions S."/>
        </authorList>
    </citation>
    <scope>NUCLEOTIDE SEQUENCE [LARGE SCALE GENOMIC DNA]</scope>
    <source>
        <strain evidence="2">DSM 18130</strain>
    </source>
</reference>
<protein>
    <submittedName>
        <fullName evidence="1">Uncharacterized conserved protein, DUF433 family</fullName>
    </submittedName>
</protein>
<name>A0A1I0TUC3_9SPHI</name>
<dbReference type="PANTHER" id="PTHR34849:SF3">
    <property type="entry name" value="SSR2962 PROTEIN"/>
    <property type="match status" value="1"/>
</dbReference>